<dbReference type="Gene3D" id="3.40.50.1820">
    <property type="entry name" value="alpha/beta hydrolase"/>
    <property type="match status" value="1"/>
</dbReference>
<name>A0A433WCR8_9BACT</name>
<evidence type="ECO:0000256" key="1">
    <source>
        <dbReference type="ARBA" id="ARBA00005622"/>
    </source>
</evidence>
<dbReference type="PANTHER" id="PTHR40841:SF2">
    <property type="entry name" value="SIDEROPHORE-DEGRADING ESTERASE (EUROFUNG)"/>
    <property type="match status" value="1"/>
</dbReference>
<reference evidence="3" key="1">
    <citation type="submission" date="2020-05" db="EMBL/GenBank/DDBJ databases">
        <title>Chitinophaga laudate sp. nov., isolated from a tropical peat swamp.</title>
        <authorList>
            <person name="Goh C.B.S."/>
            <person name="Lee M.S."/>
            <person name="Parimannan S."/>
            <person name="Pasbakhsh P."/>
            <person name="Yule C.M."/>
            <person name="Rajandas H."/>
            <person name="Loke S."/>
            <person name="Croft L."/>
            <person name="Tan J.B.L."/>
        </authorList>
    </citation>
    <scope>NUCLEOTIDE SEQUENCE</scope>
    <source>
        <strain evidence="3">Mgbs1</strain>
    </source>
</reference>
<dbReference type="OrthoDB" id="9784036at2"/>
<keyword evidence="2" id="KW-0378">Hydrolase</keyword>
<dbReference type="GO" id="GO:0016788">
    <property type="term" value="F:hydrolase activity, acting on ester bonds"/>
    <property type="evidence" value="ECO:0007669"/>
    <property type="project" value="TreeGrafter"/>
</dbReference>
<dbReference type="InterPro" id="IPR000801">
    <property type="entry name" value="Esterase-like"/>
</dbReference>
<dbReference type="Pfam" id="PF07691">
    <property type="entry name" value="PA14"/>
    <property type="match status" value="1"/>
</dbReference>
<dbReference type="SMART" id="SM00758">
    <property type="entry name" value="PA14"/>
    <property type="match status" value="1"/>
</dbReference>
<organism evidence="3 4">
    <name type="scientific">Chitinophaga solisilvae</name>
    <dbReference type="NCBI Taxonomy" id="1233460"/>
    <lineage>
        <taxon>Bacteria</taxon>
        <taxon>Pseudomonadati</taxon>
        <taxon>Bacteroidota</taxon>
        <taxon>Chitinophagia</taxon>
        <taxon>Chitinophagales</taxon>
        <taxon>Chitinophagaceae</taxon>
        <taxon>Chitinophaga</taxon>
    </lineage>
</organism>
<dbReference type="PANTHER" id="PTHR40841">
    <property type="entry name" value="SIDEROPHORE TRIACETYLFUSARININE C ESTERASE"/>
    <property type="match status" value="1"/>
</dbReference>
<dbReference type="AlphaFoldDB" id="A0A433WCR8"/>
<dbReference type="Gene3D" id="2.60.120.380">
    <property type="match status" value="1"/>
</dbReference>
<keyword evidence="4" id="KW-1185">Reference proteome</keyword>
<dbReference type="Proteomes" id="UP000281028">
    <property type="component" value="Unassembled WGS sequence"/>
</dbReference>
<evidence type="ECO:0000256" key="2">
    <source>
        <dbReference type="ARBA" id="ARBA00022801"/>
    </source>
</evidence>
<dbReference type="InterPro" id="IPR052558">
    <property type="entry name" value="Siderophore_Hydrolase_D"/>
</dbReference>
<evidence type="ECO:0000313" key="4">
    <source>
        <dbReference type="Proteomes" id="UP000281028"/>
    </source>
</evidence>
<protein>
    <submittedName>
        <fullName evidence="3">Uncharacterized protein</fullName>
    </submittedName>
</protein>
<proteinExistence type="inferred from homology"/>
<dbReference type="SUPFAM" id="SSF53474">
    <property type="entry name" value="alpha/beta-Hydrolases"/>
    <property type="match status" value="1"/>
</dbReference>
<accession>A0A433WCR8</accession>
<comment type="similarity">
    <text evidence="1">Belongs to the esterase D family.</text>
</comment>
<dbReference type="PROSITE" id="PS51820">
    <property type="entry name" value="PA14"/>
    <property type="match status" value="1"/>
</dbReference>
<dbReference type="InterPro" id="IPR029058">
    <property type="entry name" value="AB_hydrolase_fold"/>
</dbReference>
<dbReference type="Pfam" id="PF00756">
    <property type="entry name" value="Esterase"/>
    <property type="match status" value="1"/>
</dbReference>
<dbReference type="InterPro" id="IPR011658">
    <property type="entry name" value="PA14_dom"/>
</dbReference>
<evidence type="ECO:0000313" key="3">
    <source>
        <dbReference type="EMBL" id="NSL91216.1"/>
    </source>
</evidence>
<dbReference type="SUPFAM" id="SSF56988">
    <property type="entry name" value="Anthrax protective antigen"/>
    <property type="match status" value="1"/>
</dbReference>
<comment type="caution">
    <text evidence="3">The sequence shown here is derived from an EMBL/GenBank/DDBJ whole genome shotgun (WGS) entry which is preliminary data.</text>
</comment>
<sequence>MKSKLVLFFILLAVTATSQAQDTVRRFFDTGKLDTISSGILKEKRLIQVFVPATYKPGSKDKYDVLYVLDGGNWNTGLIMKVQHFLEDEKYMPPIIVVSILGIDRNKDLTPTHIRDWNTSGGADKFLGFIKEELIPHINSNYPSSGDNALWGHSLGGLFVINALLQAPQTFKSYIAADPSLWWDNCYIQGIAPDKLPALAGRPTTLFISGRAGNEGKNMKIDSMDAVLKKMAPADLSWKSIPYPDETHSSIRLKTIYDGLKFSYGWHDGQLEFHPENGIIIKNQPLKVWFFSDTTAVRYTLNGTVPERTAATISPEITLTDATTLYIKQFTNRARYDKLRSGNFTAGKAMTPVSRPVGVRPGGFHYAYYEVPWDTLQSLKSLQPQQTGILSPGFEDKLPRKKNYALLIDGLLETQEEGYYIFALDADAGSKLYLNNQLLIRWEGSASKRTTSYILPLKKGFYQLRLEYLRKQEDLHLKLGYVTPRNLQQKKVIPVPPELQYSTR</sequence>
<dbReference type="InterPro" id="IPR037524">
    <property type="entry name" value="PA14/GLEYA"/>
</dbReference>
<dbReference type="EMBL" id="RIAR02000003">
    <property type="protein sequence ID" value="NSL91216.1"/>
    <property type="molecule type" value="Genomic_DNA"/>
</dbReference>
<gene>
    <name evidence="3" type="ORF">ECE50_030620</name>
</gene>